<dbReference type="PROSITE" id="PS50082">
    <property type="entry name" value="WD_REPEATS_2"/>
    <property type="match status" value="1"/>
</dbReference>
<dbReference type="InterPro" id="IPR015943">
    <property type="entry name" value="WD40/YVTN_repeat-like_dom_sf"/>
</dbReference>
<dbReference type="InterPro" id="IPR036322">
    <property type="entry name" value="WD40_repeat_dom_sf"/>
</dbReference>
<dbReference type="Proteomes" id="UP001162131">
    <property type="component" value="Unassembled WGS sequence"/>
</dbReference>
<dbReference type="Pfam" id="PF00400">
    <property type="entry name" value="WD40"/>
    <property type="match status" value="1"/>
</dbReference>
<dbReference type="Pfam" id="PF12234">
    <property type="entry name" value="Rav1p_C"/>
    <property type="match status" value="1"/>
</dbReference>
<dbReference type="Gene3D" id="2.130.10.10">
    <property type="entry name" value="YVTN repeat-like/Quinoprotein amine dehydrogenase"/>
    <property type="match status" value="2"/>
</dbReference>
<accession>A0AAU9JPN9</accession>
<dbReference type="InterPro" id="IPR001680">
    <property type="entry name" value="WD40_rpt"/>
</dbReference>
<reference evidence="3" key="1">
    <citation type="submission" date="2021-09" db="EMBL/GenBank/DDBJ databases">
        <authorList>
            <consortium name="AG Swart"/>
            <person name="Singh M."/>
            <person name="Singh A."/>
            <person name="Seah K."/>
            <person name="Emmerich C."/>
        </authorList>
    </citation>
    <scope>NUCLEOTIDE SEQUENCE</scope>
    <source>
        <strain evidence="3">ATCC30299</strain>
    </source>
</reference>
<dbReference type="GO" id="GO:0043291">
    <property type="term" value="C:RAVE complex"/>
    <property type="evidence" value="ECO:0007669"/>
    <property type="project" value="TreeGrafter"/>
</dbReference>
<evidence type="ECO:0000259" key="2">
    <source>
        <dbReference type="Pfam" id="PF12234"/>
    </source>
</evidence>
<dbReference type="PANTHER" id="PTHR13950:SF9">
    <property type="entry name" value="RABCONNECTIN-3A"/>
    <property type="match status" value="1"/>
</dbReference>
<dbReference type="GO" id="GO:0007035">
    <property type="term" value="P:vacuolar acidification"/>
    <property type="evidence" value="ECO:0007669"/>
    <property type="project" value="TreeGrafter"/>
</dbReference>
<dbReference type="EMBL" id="CAJZBQ010000044">
    <property type="protein sequence ID" value="CAG9327571.1"/>
    <property type="molecule type" value="Genomic_DNA"/>
</dbReference>
<sequence>MKTVQIIPSAPNHNLCISLGCYDEVFLLAFGSGKNIVIVKANTFTTHQVLSGFHQFDVSSVGWARTGGKLATGSHNLIVIFFPKLRSISDWEPKIHLKPEHSPTSLSWSFFGDILLSVSKKVCVWTFDSKISEGIETIDQPFWSAKVTYDKGVISPDGRLIAVSKNDSKVMVYYKEGDYTEESKLQTDALKLLRLNHSSYVTWLDWKDISVFKLYLNKYNPNSLLTICEDGWIRIWSEYSSPQGIGFNVLFQLKTDNGMANWLRDFRNMENNISLLAQKQDALRQQHGDIEFTMNSRSCLIRSKTSEPDKTLYGAMMREKTPVEWLVVAEKEKVTFFMCEGVGAFPLTAINIKSQFQYEHYFGTEAVRWIPAQLPFFVIREVDEVQIISADITRDLVRWRRMFQAGAKDSLYAVLTGVMGGHFGEIIQIETHKSLPLMCTIDITGAVRIWTTTSGVRNDEKAIDEFRHWGVLEDFDYTYVKWLRKFAMLVCGRRNGYICIYKWFSDTPEQLKLLTMHWQTMHCWIGLNGECEKLKVGDIEVLKHTTFRFLMLAKFKGMGYIIYEVFYDGLFDSKIIYQDDKEFKDSNFHSFVEGSEGNSPGKFVNHFILLNKHKIESFLVKENSLEPLWARNLEDEAHTMKLTRMIAVVSRQSVLFLNFEGDALGKYDAPFTGKIIIDFFNIGLATENVILGLGKKILIISQEFLNNVEESDMPWRLVKEVELENEISCIGITMFQQIVTGNDRNLMIYRNTFLQEKLNVNQEPKPHYHPTILFELMRSNKNELVLMILKKLEMQLDEGNVTHSLKLKSEEFLEAKNSEQKPQEAPKPQDASFDWFFESQVVQAPLAMTKEEEFTEKDAARLKEKLQTLEVELPGISGNIFSLIQLQNAIDCFAFVKNQSRTMDEFLRVFYINCRIFNLNLDQKQRNKTQCLNTMDIAWALHSDQQDTLFQTLFTQELTWPQMRMFGMGIWLKSIWKLKAMVENIAKNEFRANKDPKTVSLWYLILGKKNILLGLYKNDYQNQKIYSFLQNDFSNKEWQIKAQKNAFELRKQRKYEMSAAFFLLGDKLIDAIEVLVQDLGDPQLALVVAKLCEGENGPIQRQIIEKYFIPTALKAKDPWLLSLSYALLNMPAETLDCLSFFKNEQLEDTNIEFWNEKVQPTLSGFHPTMTYYIKLLKSKVQIKRNFEAKGLSLEKFEKIEKDMVSRCAENFINAGLSIIALKSIKDEPINLELVDEILKTHLLMIIRDTANKEWKEKFPTLVSEIRYLTKAFNFSEKRLIDFFSNLFYKRDLRNYQCSLLAGMNLMESAAESVLHIAALVHIILSRYSRDPFFEIKTKTLTNVTHDVLNCIELLKVPGTDLYQLHISQKTHLFHMAFSLYLGYFVQAYLGGLWNQAILILQKLQDFLHNINSENYIDIKLDESRAVVENNIITTWLRFLIMNRLKEIISEFDYKEMDAWIDESLYNYNLLLRPGQRYPLNKDMTPMLSIEMSLGPGRGTKRRPLMAVSRLLERVSSWRRRLLLRAQKAISNETMQEAQKYINSLITTANDLPDMLKPHFADASAYHIFNSYAHGMTQIHLLMQSSAQGLSTFIYENKGKVSNMLEKEGFIYEENMKENANIFRNGIEIYRSKDPVLGFAVNHCNNKNMAIAHGGKKERIREINIEHSLKYKKRNEDLEIDTEYPDTWQECMHYLDNKAGAGESIYNPAINSAIYTLYAPRTQVFLEEMELPPPVWNRTPFDDLLMPLASTKNRLDKVDHICGHPLLPLYVTGNENGQMTLWQYERPNSLQDFTPNMASSQINFLSFNSYGDKLGVCDDNGNFFLYKFDLLPSSFSPQLTMMGSISSKSSAFCFLNLGSVVAVIGSKPRGFVSIYDTLVPLSQSLIHTDAVGGTTLNYISRYQQLIIGEKSGKMTRYDLRMQKVIDKIDSGHDSIKDIVCDPTEITFATGGKEGLVKIWDSRSFTLRETIEVSKKSRSNKAITKLQFVETSLLASVEDGSVKLLRITTH</sequence>
<dbReference type="SUPFAM" id="SSF50978">
    <property type="entry name" value="WD40 repeat-like"/>
    <property type="match status" value="2"/>
</dbReference>
<organism evidence="3 4">
    <name type="scientific">Blepharisma stoltei</name>
    <dbReference type="NCBI Taxonomy" id="1481888"/>
    <lineage>
        <taxon>Eukaryota</taxon>
        <taxon>Sar</taxon>
        <taxon>Alveolata</taxon>
        <taxon>Ciliophora</taxon>
        <taxon>Postciliodesmatophora</taxon>
        <taxon>Heterotrichea</taxon>
        <taxon>Heterotrichida</taxon>
        <taxon>Blepharismidae</taxon>
        <taxon>Blepharisma</taxon>
    </lineage>
</organism>
<feature type="repeat" description="WD" evidence="1">
    <location>
        <begin position="1927"/>
        <end position="1968"/>
    </location>
</feature>
<comment type="caution">
    <text evidence="3">The sequence shown here is derived from an EMBL/GenBank/DDBJ whole genome shotgun (WGS) entry which is preliminary data.</text>
</comment>
<proteinExistence type="predicted"/>
<dbReference type="PROSITE" id="PS51257">
    <property type="entry name" value="PROKAR_LIPOPROTEIN"/>
    <property type="match status" value="1"/>
</dbReference>
<keyword evidence="4" id="KW-1185">Reference proteome</keyword>
<keyword evidence="1" id="KW-0853">WD repeat</keyword>
<dbReference type="SMART" id="SM00320">
    <property type="entry name" value="WD40"/>
    <property type="match status" value="8"/>
</dbReference>
<evidence type="ECO:0000313" key="4">
    <source>
        <dbReference type="Proteomes" id="UP001162131"/>
    </source>
</evidence>
<dbReference type="PANTHER" id="PTHR13950">
    <property type="entry name" value="RABCONNECTIN-RELATED"/>
    <property type="match status" value="1"/>
</dbReference>
<protein>
    <recommendedName>
        <fullName evidence="2">RAVE complex protein Rav1 C-terminal domain-containing protein</fullName>
    </recommendedName>
</protein>
<evidence type="ECO:0000256" key="1">
    <source>
        <dbReference type="PROSITE-ProRule" id="PRU00221"/>
    </source>
</evidence>
<evidence type="ECO:0000313" key="3">
    <source>
        <dbReference type="EMBL" id="CAG9327571.1"/>
    </source>
</evidence>
<feature type="domain" description="RAVE complex protein Rav1 C-terminal" evidence="2">
    <location>
        <begin position="763"/>
        <end position="1221"/>
    </location>
</feature>
<dbReference type="InterPro" id="IPR052208">
    <property type="entry name" value="DmX-like/RAVE_component"/>
</dbReference>
<gene>
    <name evidence="3" type="ORF">BSTOLATCC_MIC44204</name>
</gene>
<name>A0AAU9JPN9_9CILI</name>
<dbReference type="InterPro" id="IPR022033">
    <property type="entry name" value="Rav1p_C"/>
</dbReference>